<evidence type="ECO:0000259" key="3">
    <source>
        <dbReference type="PROSITE" id="PS51186"/>
    </source>
</evidence>
<dbReference type="PANTHER" id="PTHR43877">
    <property type="entry name" value="AMINOALKYLPHOSPHONATE N-ACETYLTRANSFERASE-RELATED-RELATED"/>
    <property type="match status" value="1"/>
</dbReference>
<dbReference type="EMBL" id="JWIO01000020">
    <property type="protein sequence ID" value="KLL11094.1"/>
    <property type="molecule type" value="Genomic_DNA"/>
</dbReference>
<sequence length="168" mass="18444">MVEVEVLTAHDWPRWRELRLAALAAVPYAFGARLADWQGDGDREERWRARLSIPGSCNFHAVLDGKPAGIVSGVPSPRNGVVELISLWVSEEAWGQGVGDRLVRAVEQWAVQGRAEVLQLAVSPGNKYAIALYRRHGFADTGQFGDVLPGGGREHIMAKRLPPAELDE</sequence>
<dbReference type="InterPro" id="IPR000182">
    <property type="entry name" value="GNAT_dom"/>
</dbReference>
<evidence type="ECO:0000313" key="4">
    <source>
        <dbReference type="EMBL" id="KLL11094.1"/>
    </source>
</evidence>
<protein>
    <submittedName>
        <fullName evidence="4">Acetyltransferase</fullName>
    </submittedName>
</protein>
<dbReference type="Pfam" id="PF00583">
    <property type="entry name" value="Acetyltransf_1"/>
    <property type="match status" value="1"/>
</dbReference>
<gene>
    <name evidence="4" type="ORF">FrCorBMG51_13915</name>
</gene>
<dbReference type="SUPFAM" id="SSF55729">
    <property type="entry name" value="Acyl-CoA N-acyltransferases (Nat)"/>
    <property type="match status" value="1"/>
</dbReference>
<reference evidence="4 5" key="1">
    <citation type="submission" date="2014-12" db="EMBL/GenBank/DDBJ databases">
        <title>Frankia sp. BMG5.1 draft genome.</title>
        <authorList>
            <person name="Gtari M."/>
            <person name="Ghodhbane-Gtari F."/>
            <person name="Nouioui I."/>
            <person name="Ktari A."/>
            <person name="Hezbri K."/>
            <person name="Mimouni W."/>
            <person name="Sbissi I."/>
            <person name="Ayari A."/>
            <person name="Yamanaka T."/>
            <person name="Normand P."/>
            <person name="Tisa L.S."/>
            <person name="Boudabous A."/>
        </authorList>
    </citation>
    <scope>NUCLEOTIDE SEQUENCE [LARGE SCALE GENOMIC DNA]</scope>
    <source>
        <strain evidence="4 5">BMG5.1</strain>
    </source>
</reference>
<keyword evidence="1" id="KW-0808">Transferase</keyword>
<comment type="caution">
    <text evidence="4">The sequence shown here is derived from an EMBL/GenBank/DDBJ whole genome shotgun (WGS) entry which is preliminary data.</text>
</comment>
<name>A0ABR5F303_9ACTN</name>
<organism evidence="4 5">
    <name type="scientific">Protofrankia coriariae</name>
    <dbReference type="NCBI Taxonomy" id="1562887"/>
    <lineage>
        <taxon>Bacteria</taxon>
        <taxon>Bacillati</taxon>
        <taxon>Actinomycetota</taxon>
        <taxon>Actinomycetes</taxon>
        <taxon>Frankiales</taxon>
        <taxon>Frankiaceae</taxon>
        <taxon>Protofrankia</taxon>
    </lineage>
</organism>
<evidence type="ECO:0000313" key="5">
    <source>
        <dbReference type="Proteomes" id="UP000035425"/>
    </source>
</evidence>
<dbReference type="InterPro" id="IPR016181">
    <property type="entry name" value="Acyl_CoA_acyltransferase"/>
</dbReference>
<dbReference type="Gene3D" id="3.40.630.30">
    <property type="match status" value="1"/>
</dbReference>
<evidence type="ECO:0000256" key="1">
    <source>
        <dbReference type="ARBA" id="ARBA00022679"/>
    </source>
</evidence>
<feature type="domain" description="N-acetyltransferase" evidence="3">
    <location>
        <begin position="2"/>
        <end position="162"/>
    </location>
</feature>
<evidence type="ECO:0000256" key="2">
    <source>
        <dbReference type="ARBA" id="ARBA00023315"/>
    </source>
</evidence>
<dbReference type="PROSITE" id="PS51186">
    <property type="entry name" value="GNAT"/>
    <property type="match status" value="1"/>
</dbReference>
<dbReference type="PANTHER" id="PTHR43877:SF2">
    <property type="entry name" value="AMINOALKYLPHOSPHONATE N-ACETYLTRANSFERASE-RELATED"/>
    <property type="match status" value="1"/>
</dbReference>
<dbReference type="RefSeq" id="WP_047223482.1">
    <property type="nucleotide sequence ID" value="NZ_JWIO01000020.1"/>
</dbReference>
<keyword evidence="5" id="KW-1185">Reference proteome</keyword>
<dbReference type="CDD" id="cd04301">
    <property type="entry name" value="NAT_SF"/>
    <property type="match status" value="1"/>
</dbReference>
<keyword evidence="2" id="KW-0012">Acyltransferase</keyword>
<accession>A0ABR5F303</accession>
<dbReference type="InterPro" id="IPR050832">
    <property type="entry name" value="Bact_Acetyltransf"/>
</dbReference>
<dbReference type="Proteomes" id="UP000035425">
    <property type="component" value="Unassembled WGS sequence"/>
</dbReference>
<proteinExistence type="predicted"/>